<feature type="region of interest" description="Disordered" evidence="1">
    <location>
        <begin position="1"/>
        <end position="46"/>
    </location>
</feature>
<sequence length="115" mass="13168">MSKTYGNEMTEAARLTKRAKSAALSASRLADRAAKERRMEQKRERQINRLGRKLCAADRRLAKIAEAWARPPRWTDAIWRRRQNNRWADAAGRRSALAAELMRLGGGSHEPKAQR</sequence>
<dbReference type="AlphaFoldDB" id="A0A4Y6V485"/>
<dbReference type="RefSeq" id="WP_141450039.1">
    <property type="nucleotide sequence ID" value="NZ_CP041217.1"/>
</dbReference>
<protein>
    <submittedName>
        <fullName evidence="2">Uncharacterized protein</fullName>
    </submittedName>
</protein>
<proteinExistence type="predicted"/>
<reference evidence="2 3" key="1">
    <citation type="submission" date="2019-06" db="EMBL/GenBank/DDBJ databases">
        <title>Saccharibacillus brassicae sp. nov., an endophytic bacterium isolated from Chinese cabbage seeds (Brassica pekinensis).</title>
        <authorList>
            <person name="Jiang L."/>
            <person name="Lee J."/>
            <person name="Kim S.W."/>
        </authorList>
    </citation>
    <scope>NUCLEOTIDE SEQUENCE [LARGE SCALE GENOMIC DNA]</scope>
    <source>
        <strain evidence="3">KCTC 43072 / ATSA2</strain>
    </source>
</reference>
<organism evidence="2 3">
    <name type="scientific">Saccharibacillus brassicae</name>
    <dbReference type="NCBI Taxonomy" id="2583377"/>
    <lineage>
        <taxon>Bacteria</taxon>
        <taxon>Bacillati</taxon>
        <taxon>Bacillota</taxon>
        <taxon>Bacilli</taxon>
        <taxon>Bacillales</taxon>
        <taxon>Paenibacillaceae</taxon>
        <taxon>Saccharibacillus</taxon>
    </lineage>
</organism>
<dbReference type="KEGG" id="saca:FFV09_23060"/>
<feature type="compositionally biased region" description="Basic and acidic residues" evidence="1">
    <location>
        <begin position="29"/>
        <end position="46"/>
    </location>
</feature>
<dbReference type="Proteomes" id="UP000316968">
    <property type="component" value="Chromosome"/>
</dbReference>
<evidence type="ECO:0000313" key="2">
    <source>
        <dbReference type="EMBL" id="QDH23490.1"/>
    </source>
</evidence>
<accession>A0A4Y6V485</accession>
<evidence type="ECO:0000256" key="1">
    <source>
        <dbReference type="SAM" id="MobiDB-lite"/>
    </source>
</evidence>
<dbReference type="EMBL" id="CP041217">
    <property type="protein sequence ID" value="QDH23490.1"/>
    <property type="molecule type" value="Genomic_DNA"/>
</dbReference>
<gene>
    <name evidence="2" type="ORF">FFV09_23060</name>
</gene>
<name>A0A4Y6V485_SACBS</name>
<evidence type="ECO:0000313" key="3">
    <source>
        <dbReference type="Proteomes" id="UP000316968"/>
    </source>
</evidence>
<keyword evidence="3" id="KW-1185">Reference proteome</keyword>